<sequence>MTQGIVFKKAKGEATDPSGKKIKFSDFLKGTHGSDSAKWKAGFKYKKALRNSKKKK</sequence>
<gene>
    <name evidence="1" type="ORF">ERS852560_01288</name>
</gene>
<organism evidence="1 2">
    <name type="scientific">Parabacteroides distasonis</name>
    <dbReference type="NCBI Taxonomy" id="823"/>
    <lineage>
        <taxon>Bacteria</taxon>
        <taxon>Pseudomonadati</taxon>
        <taxon>Bacteroidota</taxon>
        <taxon>Bacteroidia</taxon>
        <taxon>Bacteroidales</taxon>
        <taxon>Tannerellaceae</taxon>
        <taxon>Parabacteroides</taxon>
    </lineage>
</organism>
<evidence type="ECO:0000313" key="2">
    <source>
        <dbReference type="Proteomes" id="UP000095332"/>
    </source>
</evidence>
<accession>A0A174TAR3</accession>
<proteinExistence type="predicted"/>
<name>A0A174TAR3_PARDI</name>
<dbReference type="AlphaFoldDB" id="A0A174TAR3"/>
<dbReference type="EMBL" id="CZBM01000004">
    <property type="protein sequence ID" value="CUQ05187.1"/>
    <property type="molecule type" value="Genomic_DNA"/>
</dbReference>
<protein>
    <submittedName>
        <fullName evidence="1">Uncharacterized protein</fullName>
    </submittedName>
</protein>
<reference evidence="1 2" key="1">
    <citation type="submission" date="2015-09" db="EMBL/GenBank/DDBJ databases">
        <authorList>
            <consortium name="Pathogen Informatics"/>
        </authorList>
    </citation>
    <scope>NUCLEOTIDE SEQUENCE [LARGE SCALE GENOMIC DNA]</scope>
    <source>
        <strain evidence="1 2">2789STDY5834948</strain>
    </source>
</reference>
<evidence type="ECO:0000313" key="1">
    <source>
        <dbReference type="EMBL" id="CUQ05187.1"/>
    </source>
</evidence>
<dbReference type="Proteomes" id="UP000095332">
    <property type="component" value="Unassembled WGS sequence"/>
</dbReference>